<evidence type="ECO:0000256" key="1">
    <source>
        <dbReference type="ARBA" id="ARBA00004167"/>
    </source>
</evidence>
<evidence type="ECO:0000256" key="6">
    <source>
        <dbReference type="SAM" id="Phobius"/>
    </source>
</evidence>
<dbReference type="PANTHER" id="PTHR46426">
    <property type="entry name" value="PROTEIN DISULFIDE-ISOMERASE TMX3"/>
    <property type="match status" value="1"/>
</dbReference>
<dbReference type="OrthoDB" id="72053at2759"/>
<dbReference type="InterPro" id="IPR036249">
    <property type="entry name" value="Thioredoxin-like_sf"/>
</dbReference>
<keyword evidence="2 6" id="KW-0812">Transmembrane</keyword>
<evidence type="ECO:0000256" key="2">
    <source>
        <dbReference type="ARBA" id="ARBA00022692"/>
    </source>
</evidence>
<dbReference type="GO" id="GO:0016020">
    <property type="term" value="C:membrane"/>
    <property type="evidence" value="ECO:0007669"/>
    <property type="project" value="UniProtKB-SubCell"/>
</dbReference>
<feature type="compositionally biased region" description="Basic and acidic residues" evidence="5">
    <location>
        <begin position="158"/>
        <end position="170"/>
    </location>
</feature>
<dbReference type="VEuPathDB" id="FungiDB:A9K55_004335"/>
<comment type="subcellular location">
    <subcellularLocation>
        <location evidence="1">Membrane</location>
        <topology evidence="1">Single-pass membrane protein</topology>
    </subcellularLocation>
</comment>
<feature type="region of interest" description="Disordered" evidence="5">
    <location>
        <begin position="158"/>
        <end position="188"/>
    </location>
</feature>
<feature type="chain" id="PRO_5014113380" evidence="7">
    <location>
        <begin position="19"/>
        <end position="677"/>
    </location>
</feature>
<evidence type="ECO:0000259" key="8">
    <source>
        <dbReference type="PROSITE" id="PS51352"/>
    </source>
</evidence>
<dbReference type="SUPFAM" id="SSF52833">
    <property type="entry name" value="Thioredoxin-like"/>
    <property type="match status" value="3"/>
</dbReference>
<name>A0A2H4SQC0_CORMI</name>
<dbReference type="EMBL" id="CP023325">
    <property type="protein sequence ID" value="ATY65303.1"/>
    <property type="molecule type" value="Genomic_DNA"/>
</dbReference>
<dbReference type="InterPro" id="IPR052250">
    <property type="entry name" value="PDI_TMX3"/>
</dbReference>
<proteinExistence type="predicted"/>
<keyword evidence="3 6" id="KW-1133">Transmembrane helix</keyword>
<protein>
    <submittedName>
        <fullName evidence="9">Disulfide isomerase</fullName>
    </submittedName>
</protein>
<dbReference type="VEuPathDB" id="FungiDB:CCM_04323"/>
<dbReference type="Gene3D" id="3.40.30.10">
    <property type="entry name" value="Glutaredoxin"/>
    <property type="match status" value="3"/>
</dbReference>
<keyword evidence="9" id="KW-0413">Isomerase</keyword>
<gene>
    <name evidence="9" type="ORF">A9K55_004335</name>
</gene>
<dbReference type="PANTHER" id="PTHR46426:SF1">
    <property type="entry name" value="PROTEIN DISULFIDE-ISOMERASE TMX3"/>
    <property type="match status" value="1"/>
</dbReference>
<feature type="transmembrane region" description="Helical" evidence="6">
    <location>
        <begin position="614"/>
        <end position="631"/>
    </location>
</feature>
<feature type="signal peptide" evidence="7">
    <location>
        <begin position="1"/>
        <end position="18"/>
    </location>
</feature>
<feature type="domain" description="Thioredoxin" evidence="8">
    <location>
        <begin position="12"/>
        <end position="158"/>
    </location>
</feature>
<keyword evidence="4 6" id="KW-0472">Membrane</keyword>
<dbReference type="Proteomes" id="UP000323067">
    <property type="component" value="Chromosome v"/>
</dbReference>
<organism evidence="9 10">
    <name type="scientific">Cordyceps militaris</name>
    <name type="common">Caterpillar fungus</name>
    <name type="synonym">Clavaria militaris</name>
    <dbReference type="NCBI Taxonomy" id="73501"/>
    <lineage>
        <taxon>Eukaryota</taxon>
        <taxon>Fungi</taxon>
        <taxon>Dikarya</taxon>
        <taxon>Ascomycota</taxon>
        <taxon>Pezizomycotina</taxon>
        <taxon>Sordariomycetes</taxon>
        <taxon>Hypocreomycetidae</taxon>
        <taxon>Hypocreales</taxon>
        <taxon>Cordycipitaceae</taxon>
        <taxon>Cordyceps</taxon>
    </lineage>
</organism>
<dbReference type="PROSITE" id="PS51352">
    <property type="entry name" value="THIOREDOXIN_2"/>
    <property type="match status" value="2"/>
</dbReference>
<feature type="domain" description="Thioredoxin" evidence="8">
    <location>
        <begin position="185"/>
        <end position="413"/>
    </location>
</feature>
<reference evidence="9 10" key="1">
    <citation type="journal article" date="2017" name="BMC Genomics">
        <title>Chromosome level assembly and secondary metabolite potential of the parasitic fungus Cordyceps militaris.</title>
        <authorList>
            <person name="Kramer G.J."/>
            <person name="Nodwell J.R."/>
        </authorList>
    </citation>
    <scope>NUCLEOTIDE SEQUENCE [LARGE SCALE GENOMIC DNA]</scope>
    <source>
        <strain evidence="9 10">ATCC 34164</strain>
    </source>
</reference>
<dbReference type="AlphaFoldDB" id="A0A2H4SQC0"/>
<dbReference type="InterPro" id="IPR013766">
    <property type="entry name" value="Thioredoxin_domain"/>
</dbReference>
<evidence type="ECO:0000313" key="10">
    <source>
        <dbReference type="Proteomes" id="UP000323067"/>
    </source>
</evidence>
<accession>A0A2H4SQC0</accession>
<sequence length="677" mass="76379">MRLLQLALFVASAVGVVAESKGEATTFGGVSVPVLPEFSPATWDTEVNKTKFTVVKHYRDPSPYCHHCIAFAPVFQTAYEFYHTMKSGPNSDQAATVAEEHGLQFASMNCVAHSDFCSEHEVNAWPQTTLFKNGQKVKSLTGQRSIAEMSEMIEKALEEEKPGSRPKDIALPESGATEAPKPVKKPAAVAKPPKKIPEKYNLDGVSVSLTAESFQKHVTLSHDPWFIKFYAPWCSHCQALKPTWEQLAKSMRGKLNIGEVNCDQEKRLCKDVHAKAFPTLLFFKGGERVEYRGLRGIGDFTKYADSAIDLASGVPDIDAEGFAELEKTAEVIFVYFYDHAATSEDFAALERIPLSLIGHAKLVKTNDPELFKRFKITTWPRLIVSREGRPTYYTPFTPNEMRDVRRILDWMKSVWLPLVPELTATNARQIMENKLVVLGILERKDGDQETIQGSLREMKSAANEWMDRQIQEFQLERKKLRDAKQMRIEEAEDRNDERALRGAKSIRINMDNSNRKEVAFAWVDGIFWQRWLRTTYGIDIKDKDGERIIINDEARRKYWDTTVTGNHILVSRTSIMETLDKIVYGPQVIKPKLTVSFIEKIFFDIRVTFRDHPILSLLSVCGIAYGAFSWFRARKGRRAGGSGGHFRLDDSMSGSGGMREFKDGLLGGGVGANAKAD</sequence>
<dbReference type="GO" id="GO:0016853">
    <property type="term" value="F:isomerase activity"/>
    <property type="evidence" value="ECO:0007669"/>
    <property type="project" value="UniProtKB-KW"/>
</dbReference>
<evidence type="ECO:0000256" key="7">
    <source>
        <dbReference type="SAM" id="SignalP"/>
    </source>
</evidence>
<keyword evidence="7" id="KW-0732">Signal</keyword>
<evidence type="ECO:0000256" key="5">
    <source>
        <dbReference type="SAM" id="MobiDB-lite"/>
    </source>
</evidence>
<evidence type="ECO:0000256" key="3">
    <source>
        <dbReference type="ARBA" id="ARBA00022989"/>
    </source>
</evidence>
<dbReference type="CDD" id="cd02961">
    <property type="entry name" value="PDI_a_family"/>
    <property type="match status" value="2"/>
</dbReference>
<evidence type="ECO:0000256" key="4">
    <source>
        <dbReference type="ARBA" id="ARBA00023136"/>
    </source>
</evidence>
<evidence type="ECO:0000313" key="9">
    <source>
        <dbReference type="EMBL" id="ATY65303.1"/>
    </source>
</evidence>
<dbReference type="Pfam" id="PF00085">
    <property type="entry name" value="Thioredoxin"/>
    <property type="match status" value="2"/>
</dbReference>
<dbReference type="GO" id="GO:0005783">
    <property type="term" value="C:endoplasmic reticulum"/>
    <property type="evidence" value="ECO:0007669"/>
    <property type="project" value="TreeGrafter"/>
</dbReference>